<dbReference type="PANTHER" id="PTHR47470">
    <property type="entry name" value="CHOLESTEROL OXIDASE"/>
    <property type="match status" value="1"/>
</dbReference>
<keyword evidence="7" id="KW-0443">Lipid metabolism</keyword>
<keyword evidence="5" id="KW-0274">FAD</keyword>
<dbReference type="InterPro" id="IPR036188">
    <property type="entry name" value="FAD/NAD-bd_sf"/>
</dbReference>
<keyword evidence="6" id="KW-0560">Oxidoreductase</keyword>
<feature type="domain" description="Glucose-methanol-choline oxidoreductase C-terminal" evidence="17">
    <location>
        <begin position="496"/>
        <end position="552"/>
    </location>
</feature>
<dbReference type="InterPro" id="IPR052542">
    <property type="entry name" value="Cholesterol_Oxidase"/>
</dbReference>
<dbReference type="InterPro" id="IPR007867">
    <property type="entry name" value="GMC_OxRtase_C"/>
</dbReference>
<dbReference type="Gene3D" id="3.50.50.60">
    <property type="entry name" value="FAD/NAD(P)-binding domain"/>
    <property type="match status" value="3"/>
</dbReference>
<evidence type="ECO:0000256" key="8">
    <source>
        <dbReference type="ARBA" id="ARBA00023166"/>
    </source>
</evidence>
<evidence type="ECO:0000313" key="18">
    <source>
        <dbReference type="EMBL" id="ORU99338.1"/>
    </source>
</evidence>
<dbReference type="Pfam" id="PF00732">
    <property type="entry name" value="GMC_oxred_N"/>
    <property type="match status" value="1"/>
</dbReference>
<dbReference type="EC" id="1.1.3.6" evidence="13"/>
<evidence type="ECO:0000256" key="11">
    <source>
        <dbReference type="ARBA" id="ARBA00038856"/>
    </source>
</evidence>
<comment type="cofactor">
    <cofactor evidence="1">
        <name>FAD</name>
        <dbReference type="ChEBI" id="CHEBI:57692"/>
    </cofactor>
</comment>
<proteinExistence type="inferred from homology"/>
<dbReference type="GO" id="GO:0004769">
    <property type="term" value="F:steroid Delta-isomerase activity"/>
    <property type="evidence" value="ECO:0007669"/>
    <property type="project" value="UniProtKB-EC"/>
</dbReference>
<dbReference type="GO" id="GO:0016995">
    <property type="term" value="F:cholesterol oxidase activity"/>
    <property type="evidence" value="ECO:0007669"/>
    <property type="project" value="UniProtKB-EC"/>
</dbReference>
<dbReference type="OrthoDB" id="517968at2"/>
<name>A0A1X1R4Z1_MYCFA</name>
<dbReference type="GO" id="GO:0008203">
    <property type="term" value="P:cholesterol metabolic process"/>
    <property type="evidence" value="ECO:0007669"/>
    <property type="project" value="UniProtKB-KW"/>
</dbReference>
<dbReference type="RefSeq" id="WP_085099340.1">
    <property type="nucleotide sequence ID" value="NZ_AP022603.1"/>
</dbReference>
<keyword evidence="19" id="KW-1185">Reference proteome</keyword>
<dbReference type="GO" id="GO:0050660">
    <property type="term" value="F:flavin adenine dinucleotide binding"/>
    <property type="evidence" value="ECO:0007669"/>
    <property type="project" value="InterPro"/>
</dbReference>
<organism evidence="18 19">
    <name type="scientific">Mycolicibacterium fallax</name>
    <name type="common">Mycobacterium fallax</name>
    <dbReference type="NCBI Taxonomy" id="1793"/>
    <lineage>
        <taxon>Bacteria</taxon>
        <taxon>Bacillati</taxon>
        <taxon>Actinomycetota</taxon>
        <taxon>Actinomycetes</taxon>
        <taxon>Mycobacteriales</taxon>
        <taxon>Mycobacteriaceae</taxon>
        <taxon>Mycolicibacterium</taxon>
    </lineage>
</organism>
<gene>
    <name evidence="18" type="ORF">AWC04_17055</name>
</gene>
<evidence type="ECO:0000256" key="9">
    <source>
        <dbReference type="ARBA" id="ARBA00023221"/>
    </source>
</evidence>
<protein>
    <recommendedName>
        <fullName evidence="14">Cholesterol oxidase</fullName>
        <ecNumber evidence="13">1.1.3.6</ecNumber>
        <ecNumber evidence="11">5.3.3.1</ecNumber>
    </recommendedName>
    <alternativeName>
        <fullName evidence="15">Cholesterol isomerase</fullName>
    </alternativeName>
</protein>
<evidence type="ECO:0000256" key="3">
    <source>
        <dbReference type="ARBA" id="ARBA00022548"/>
    </source>
</evidence>
<evidence type="ECO:0000256" key="4">
    <source>
        <dbReference type="ARBA" id="ARBA00022630"/>
    </source>
</evidence>
<dbReference type="SUPFAM" id="SSF51905">
    <property type="entry name" value="FAD/NAD(P)-binding domain"/>
    <property type="match status" value="1"/>
</dbReference>
<dbReference type="Proteomes" id="UP000193484">
    <property type="component" value="Unassembled WGS sequence"/>
</dbReference>
<reference evidence="18 19" key="1">
    <citation type="submission" date="2016-01" db="EMBL/GenBank/DDBJ databases">
        <title>The new phylogeny of the genus Mycobacterium.</title>
        <authorList>
            <person name="Tarcisio F."/>
            <person name="Conor M."/>
            <person name="Antonella G."/>
            <person name="Elisabetta G."/>
            <person name="Giulia F.S."/>
            <person name="Sara T."/>
            <person name="Anna F."/>
            <person name="Clotilde B."/>
            <person name="Roberto B."/>
            <person name="Veronica D.S."/>
            <person name="Fabio R."/>
            <person name="Monica P."/>
            <person name="Olivier J."/>
            <person name="Enrico T."/>
            <person name="Nicola S."/>
        </authorList>
    </citation>
    <scope>NUCLEOTIDE SEQUENCE [LARGE SCALE GENOMIC DNA]</scope>
    <source>
        <strain evidence="18 19">DSM 44179</strain>
    </source>
</reference>
<keyword evidence="3" id="KW-0153">Cholesterol metabolism</keyword>
<accession>A0A1X1R4Z1</accession>
<comment type="caution">
    <text evidence="18">The sequence shown here is derived from an EMBL/GenBank/DDBJ whole genome shotgun (WGS) entry which is preliminary data.</text>
</comment>
<dbReference type="EC" id="5.3.3.1" evidence="11"/>
<dbReference type="Pfam" id="PF13450">
    <property type="entry name" value="NAD_binding_8"/>
    <property type="match status" value="1"/>
</dbReference>
<evidence type="ECO:0000256" key="7">
    <source>
        <dbReference type="ARBA" id="ARBA00023098"/>
    </source>
</evidence>
<dbReference type="PANTHER" id="PTHR47470:SF1">
    <property type="entry name" value="FAD-DEPENDENT OXIDOREDUCTASE 2 FAD BINDING DOMAIN-CONTAINING PROTEIN"/>
    <property type="match status" value="1"/>
</dbReference>
<keyword evidence="9" id="KW-0753">Steroid metabolism</keyword>
<evidence type="ECO:0000256" key="15">
    <source>
        <dbReference type="ARBA" id="ARBA00049778"/>
    </source>
</evidence>
<feature type="domain" description="Glucose-methanol-choline oxidoreductase N-terminal" evidence="16">
    <location>
        <begin position="85"/>
        <end position="304"/>
    </location>
</feature>
<evidence type="ECO:0000259" key="17">
    <source>
        <dbReference type="Pfam" id="PF05199"/>
    </source>
</evidence>
<keyword evidence="4" id="KW-0285">Flavoprotein</keyword>
<evidence type="ECO:0000256" key="5">
    <source>
        <dbReference type="ARBA" id="ARBA00022827"/>
    </source>
</evidence>
<dbReference type="Pfam" id="PF05199">
    <property type="entry name" value="GMC_oxred_C"/>
    <property type="match status" value="1"/>
</dbReference>
<evidence type="ECO:0000256" key="6">
    <source>
        <dbReference type="ARBA" id="ARBA00023002"/>
    </source>
</evidence>
<evidence type="ECO:0000256" key="2">
    <source>
        <dbReference type="ARBA" id="ARBA00010790"/>
    </source>
</evidence>
<dbReference type="EMBL" id="LQOJ01000053">
    <property type="protein sequence ID" value="ORU99338.1"/>
    <property type="molecule type" value="Genomic_DNA"/>
</dbReference>
<evidence type="ECO:0000256" key="1">
    <source>
        <dbReference type="ARBA" id="ARBA00001974"/>
    </source>
</evidence>
<evidence type="ECO:0000256" key="10">
    <source>
        <dbReference type="ARBA" id="ARBA00023235"/>
    </source>
</evidence>
<evidence type="ECO:0000256" key="12">
    <source>
        <dbReference type="ARBA" id="ARBA00049645"/>
    </source>
</evidence>
<evidence type="ECO:0000256" key="13">
    <source>
        <dbReference type="ARBA" id="ARBA00049723"/>
    </source>
</evidence>
<dbReference type="AlphaFoldDB" id="A0A1X1R4Z1"/>
<comment type="pathway">
    <text evidence="12">Steroid metabolism; cholesterol degradation.</text>
</comment>
<keyword evidence="10" id="KW-0413">Isomerase</keyword>
<evidence type="ECO:0000259" key="16">
    <source>
        <dbReference type="Pfam" id="PF00732"/>
    </source>
</evidence>
<comment type="similarity">
    <text evidence="2">Belongs to the GMC oxidoreductase family.</text>
</comment>
<dbReference type="InterPro" id="IPR000172">
    <property type="entry name" value="GMC_OxRdtase_N"/>
</dbReference>
<dbReference type="STRING" id="1793.AWC04_17055"/>
<evidence type="ECO:0000256" key="14">
    <source>
        <dbReference type="ARBA" id="ARBA00049744"/>
    </source>
</evidence>
<sequence>MSFHIGEVPANTDVLVIGSGFGGSVVAAELAAAGTRVTVVERGNHYPPGSFPRGPAGFATNFWDPKAGLHGMFDVWSFRGLETVVAAGLGGGSLIYANVMLRKPDAWFRNQPHPYRPGVSETWSFTRADLDPHYDAVQAVLDVQELPTGPEPLDPAFRLPKTAAFRRVDGARAAPLAVQFRAGPDRPAIGAPVPDPGYPNLFGQPRRTCRMCGECDVGCNEGAKNSMDHTYLSMAAARGAVLHTRTEVTGIAPTDGGFEVALRVYPAPPADPAEPSPPPSEHVITARQVVLAAGTLGSTYLMLRNRAALGLHNPVLGSRFCGNGDLLGFILGTTASLTGWRGPVITSYLGFPDDTETGDPTDFGMYLQDAGYPEFAAWLTDTAASLRRLPKMAKVIVGEALGRRFHRSDTSLSAELSEFLGRPTVTSHGLPVLGMGLDVADGTLYLDRARPAMMNNTWSTRSSAEYFDILVDRMRRLAEQLGGRLTLNPTYRFRRVISVHPLGGCPADTDRSAGVVDGFGRVRGVPGLRICDGSVFPGPVGANPSMTIAAFARRAARQLIEHGDPADWPPVVQP</sequence>
<evidence type="ECO:0000313" key="19">
    <source>
        <dbReference type="Proteomes" id="UP000193484"/>
    </source>
</evidence>
<keyword evidence="8" id="KW-1207">Sterol metabolism</keyword>